<keyword evidence="2" id="KW-0472">Membrane</keyword>
<protein>
    <submittedName>
        <fullName evidence="3">Uncharacterized protein</fullName>
    </submittedName>
</protein>
<organism evidence="3 4">
    <name type="scientific">Brevibacterium jeotgali</name>
    <dbReference type="NCBI Taxonomy" id="1262550"/>
    <lineage>
        <taxon>Bacteria</taxon>
        <taxon>Bacillati</taxon>
        <taxon>Actinomycetota</taxon>
        <taxon>Actinomycetes</taxon>
        <taxon>Micrococcales</taxon>
        <taxon>Brevibacteriaceae</taxon>
        <taxon>Brevibacterium</taxon>
    </lineage>
</organism>
<gene>
    <name evidence="3" type="ORF">BJEO58_00980</name>
</gene>
<name>A0A2H1L3U5_9MICO</name>
<dbReference type="RefSeq" id="WP_101588261.1">
    <property type="nucleotide sequence ID" value="NZ_FXZM01000004.1"/>
</dbReference>
<keyword evidence="2" id="KW-0812">Transmembrane</keyword>
<evidence type="ECO:0000256" key="2">
    <source>
        <dbReference type="SAM" id="Phobius"/>
    </source>
</evidence>
<proteinExistence type="predicted"/>
<reference evidence="4" key="1">
    <citation type="submission" date="2017-03" db="EMBL/GenBank/DDBJ databases">
        <authorList>
            <person name="Monnet C."/>
        </authorList>
    </citation>
    <scope>NUCLEOTIDE SEQUENCE [LARGE SCALE GENOMIC DNA]</scope>
    <source>
        <strain evidence="4">SJ5-8</strain>
    </source>
</reference>
<keyword evidence="4" id="KW-1185">Reference proteome</keyword>
<feature type="region of interest" description="Disordered" evidence="1">
    <location>
        <begin position="45"/>
        <end position="65"/>
    </location>
</feature>
<feature type="transmembrane region" description="Helical" evidence="2">
    <location>
        <begin position="6"/>
        <end position="28"/>
    </location>
</feature>
<keyword evidence="2" id="KW-1133">Transmembrane helix</keyword>
<sequence length="65" mass="7113">MFGLPMSTTLIMSGVMLFWVVYTIVFYARTKDWTLEDVDYDAKSDGLGPAGHSPLDPSAPGEGTR</sequence>
<accession>A0A2H1L3U5</accession>
<evidence type="ECO:0000256" key="1">
    <source>
        <dbReference type="SAM" id="MobiDB-lite"/>
    </source>
</evidence>
<evidence type="ECO:0000313" key="3">
    <source>
        <dbReference type="EMBL" id="SMY11395.1"/>
    </source>
</evidence>
<dbReference type="AlphaFoldDB" id="A0A2H1L3U5"/>
<dbReference type="Proteomes" id="UP000234462">
    <property type="component" value="Unassembled WGS sequence"/>
</dbReference>
<evidence type="ECO:0000313" key="4">
    <source>
        <dbReference type="Proteomes" id="UP000234462"/>
    </source>
</evidence>
<dbReference type="EMBL" id="FXZM01000004">
    <property type="protein sequence ID" value="SMY11395.1"/>
    <property type="molecule type" value="Genomic_DNA"/>
</dbReference>
<dbReference type="OrthoDB" id="4804965at2"/>